<comment type="caution">
    <text evidence="2">The sequence shown here is derived from an EMBL/GenBank/DDBJ whole genome shotgun (WGS) entry which is preliminary data.</text>
</comment>
<gene>
    <name evidence="2" type="ORF">RBWH47_00089</name>
</gene>
<evidence type="ECO:0000313" key="2">
    <source>
        <dbReference type="EMBL" id="EGF24542.1"/>
    </source>
</evidence>
<organism evidence="2 3">
    <name type="scientific">Rhodopirellula baltica WH47</name>
    <dbReference type="NCBI Taxonomy" id="991778"/>
    <lineage>
        <taxon>Bacteria</taxon>
        <taxon>Pseudomonadati</taxon>
        <taxon>Planctomycetota</taxon>
        <taxon>Planctomycetia</taxon>
        <taxon>Pirellulales</taxon>
        <taxon>Pirellulaceae</taxon>
        <taxon>Rhodopirellula</taxon>
    </lineage>
</organism>
<evidence type="ECO:0000256" key="1">
    <source>
        <dbReference type="SAM" id="MobiDB-lite"/>
    </source>
</evidence>
<accession>F2B0I9</accession>
<dbReference type="AlphaFoldDB" id="F2B0I9"/>
<protein>
    <submittedName>
        <fullName evidence="2">Uncharacterized protein</fullName>
    </submittedName>
</protein>
<sequence length="110" mass="12492">MLPQNPICLDGHTNELQSASSGGSAASFERRPTKTLENAPPPHRQRGSPDASKRISTSIAPSFDLVFTNAGYYESISDQNVSERRKRFGPRYAFVFFRHLRRDRNRDNTH</sequence>
<name>F2B0I9_RHOBT</name>
<dbReference type="PATRIC" id="fig|991778.3.peg.5832"/>
<proteinExistence type="predicted"/>
<evidence type="ECO:0000313" key="3">
    <source>
        <dbReference type="Proteomes" id="UP000006222"/>
    </source>
</evidence>
<reference evidence="2 3" key="1">
    <citation type="journal article" date="2013" name="Mar. Genomics">
        <title>Expression of sulfatases in Rhodopirellula baltica and the diversity of sulfatases in the genus Rhodopirellula.</title>
        <authorList>
            <person name="Wegner C.E."/>
            <person name="Richter-Heitmann T."/>
            <person name="Klindworth A."/>
            <person name="Klockow C."/>
            <person name="Richter M."/>
            <person name="Achstetter T."/>
            <person name="Glockner F.O."/>
            <person name="Harder J."/>
        </authorList>
    </citation>
    <scope>NUCLEOTIDE SEQUENCE [LARGE SCALE GENOMIC DNA]</scope>
    <source>
        <strain evidence="2 3">WH47</strain>
    </source>
</reference>
<dbReference type="EMBL" id="AFAR01000284">
    <property type="protein sequence ID" value="EGF24542.1"/>
    <property type="molecule type" value="Genomic_DNA"/>
</dbReference>
<feature type="compositionally biased region" description="Low complexity" evidence="1">
    <location>
        <begin position="18"/>
        <end position="27"/>
    </location>
</feature>
<feature type="region of interest" description="Disordered" evidence="1">
    <location>
        <begin position="1"/>
        <end position="55"/>
    </location>
</feature>
<dbReference type="Proteomes" id="UP000006222">
    <property type="component" value="Unassembled WGS sequence"/>
</dbReference>